<sequence>MTNEIILSNLTYRHPYAAYENSSSKD</sequence>
<evidence type="ECO:0000313" key="1">
    <source>
        <dbReference type="EMBL" id="JAE08342.1"/>
    </source>
</evidence>
<dbReference type="EMBL" id="GBRH01189554">
    <property type="protein sequence ID" value="JAE08342.1"/>
    <property type="molecule type" value="Transcribed_RNA"/>
</dbReference>
<organism evidence="1">
    <name type="scientific">Arundo donax</name>
    <name type="common">Giant reed</name>
    <name type="synonym">Donax arundinaceus</name>
    <dbReference type="NCBI Taxonomy" id="35708"/>
    <lineage>
        <taxon>Eukaryota</taxon>
        <taxon>Viridiplantae</taxon>
        <taxon>Streptophyta</taxon>
        <taxon>Embryophyta</taxon>
        <taxon>Tracheophyta</taxon>
        <taxon>Spermatophyta</taxon>
        <taxon>Magnoliopsida</taxon>
        <taxon>Liliopsida</taxon>
        <taxon>Poales</taxon>
        <taxon>Poaceae</taxon>
        <taxon>PACMAD clade</taxon>
        <taxon>Arundinoideae</taxon>
        <taxon>Arundineae</taxon>
        <taxon>Arundo</taxon>
    </lineage>
</organism>
<accession>A0A0A9F7K6</accession>
<reference evidence="1" key="2">
    <citation type="journal article" date="2015" name="Data Brief">
        <title>Shoot transcriptome of the giant reed, Arundo donax.</title>
        <authorList>
            <person name="Barrero R.A."/>
            <person name="Guerrero F.D."/>
            <person name="Moolhuijzen P."/>
            <person name="Goolsby J.A."/>
            <person name="Tidwell J."/>
            <person name="Bellgard S.E."/>
            <person name="Bellgard M.I."/>
        </authorList>
    </citation>
    <scope>NUCLEOTIDE SEQUENCE</scope>
    <source>
        <tissue evidence="1">Shoot tissue taken approximately 20 cm above the soil surface</tissue>
    </source>
</reference>
<name>A0A0A9F7K6_ARUDO</name>
<proteinExistence type="predicted"/>
<reference evidence="1" key="1">
    <citation type="submission" date="2014-09" db="EMBL/GenBank/DDBJ databases">
        <authorList>
            <person name="Magalhaes I.L.F."/>
            <person name="Oliveira U."/>
            <person name="Santos F.R."/>
            <person name="Vidigal T.H.D.A."/>
            <person name="Brescovit A.D."/>
            <person name="Santos A.J."/>
        </authorList>
    </citation>
    <scope>NUCLEOTIDE SEQUENCE</scope>
    <source>
        <tissue evidence="1">Shoot tissue taken approximately 20 cm above the soil surface</tissue>
    </source>
</reference>
<protein>
    <submittedName>
        <fullName evidence="1">Uncharacterized protein</fullName>
    </submittedName>
</protein>
<dbReference type="AlphaFoldDB" id="A0A0A9F7K6"/>